<evidence type="ECO:0000313" key="3">
    <source>
        <dbReference type="Proteomes" id="UP000501939"/>
    </source>
</evidence>
<gene>
    <name evidence="2" type="ORF">G8D99_15420</name>
</gene>
<dbReference type="Proteomes" id="UP000501939">
    <property type="component" value="Chromosome"/>
</dbReference>
<dbReference type="Gene3D" id="3.30.70.100">
    <property type="match status" value="1"/>
</dbReference>
<dbReference type="GO" id="GO:0071949">
    <property type="term" value="F:FAD binding"/>
    <property type="evidence" value="ECO:0007669"/>
    <property type="project" value="InterPro"/>
</dbReference>
<dbReference type="KEGG" id="alj:G8D99_15420"/>
<organism evidence="2 3">
    <name type="scientific">Acinetobacter lanii</name>
    <dbReference type="NCBI Taxonomy" id="2715163"/>
    <lineage>
        <taxon>Bacteria</taxon>
        <taxon>Pseudomonadati</taxon>
        <taxon>Pseudomonadota</taxon>
        <taxon>Gammaproteobacteria</taxon>
        <taxon>Moraxellales</taxon>
        <taxon>Moraxellaceae</taxon>
        <taxon>Acinetobacter</taxon>
    </lineage>
</organism>
<reference evidence="2 3" key="1">
    <citation type="submission" date="2020-03" db="EMBL/GenBank/DDBJ databases">
        <authorList>
            <person name="Zhu W."/>
        </authorList>
    </citation>
    <scope>NUCLEOTIDE SEQUENCE [LARGE SCALE GENOMIC DNA]</scope>
    <source>
        <strain evidence="2 3">185</strain>
    </source>
</reference>
<dbReference type="AlphaFoldDB" id="A0A6G8S8V3"/>
<protein>
    <submittedName>
        <fullName evidence="2">BLUF domain-containing protein</fullName>
    </submittedName>
</protein>
<accession>A0A6G8S8V3</accession>
<dbReference type="SUPFAM" id="SSF54975">
    <property type="entry name" value="Acylphosphatase/BLUF domain-like"/>
    <property type="match status" value="1"/>
</dbReference>
<dbReference type="GO" id="GO:0009882">
    <property type="term" value="F:blue light photoreceptor activity"/>
    <property type="evidence" value="ECO:0007669"/>
    <property type="project" value="InterPro"/>
</dbReference>
<dbReference type="Pfam" id="PF04940">
    <property type="entry name" value="BLUF"/>
    <property type="match status" value="1"/>
</dbReference>
<name>A0A6G8S8V3_9GAMM</name>
<dbReference type="InterPro" id="IPR036046">
    <property type="entry name" value="Acylphosphatase-like_dom_sf"/>
</dbReference>
<dbReference type="EMBL" id="CP049916">
    <property type="protein sequence ID" value="QIO10481.1"/>
    <property type="molecule type" value="Genomic_DNA"/>
</dbReference>
<evidence type="ECO:0000259" key="1">
    <source>
        <dbReference type="PROSITE" id="PS50925"/>
    </source>
</evidence>
<dbReference type="SMART" id="SM01034">
    <property type="entry name" value="BLUF"/>
    <property type="match status" value="1"/>
</dbReference>
<evidence type="ECO:0000313" key="2">
    <source>
        <dbReference type="EMBL" id="QIO10481.1"/>
    </source>
</evidence>
<dbReference type="PROSITE" id="PS50925">
    <property type="entry name" value="BLUF"/>
    <property type="match status" value="1"/>
</dbReference>
<dbReference type="InterPro" id="IPR007024">
    <property type="entry name" value="BLUF_domain"/>
</dbReference>
<feature type="domain" description="BLUF" evidence="1">
    <location>
        <begin position="1"/>
        <end position="94"/>
    </location>
</feature>
<sequence>MIQLCYASRRVERDYDLLQDLSDILAQARSFNEAHQIYGVLYYAEGVYFQCLEGEKSALESLFANIAKDPRHTDIHRFKDHMIDQIHFSQWSMKYVNQHGKVRQFFEKQGLSRFLPHQLDETGIHDFLKLLLKMQQADEKSHPKKGLNHRGYQNFF</sequence>
<proteinExistence type="predicted"/>
<keyword evidence="3" id="KW-1185">Reference proteome</keyword>